<keyword evidence="3" id="KW-1185">Reference proteome</keyword>
<proteinExistence type="predicted"/>
<comment type="caution">
    <text evidence="2">The sequence shown here is derived from an EMBL/GenBank/DDBJ whole genome shotgun (WGS) entry which is preliminary data.</text>
</comment>
<reference evidence="2 3" key="1">
    <citation type="submission" date="2018-10" db="EMBL/GenBank/DDBJ databases">
        <title>Notoacmeibacter sp. M2BS9Y-3-1, whole genome shotgun sequence.</title>
        <authorList>
            <person name="Tuo L."/>
        </authorList>
    </citation>
    <scope>NUCLEOTIDE SEQUENCE [LARGE SCALE GENOMIC DNA]</scope>
    <source>
        <strain evidence="2 3">M2BS9Y-3-1</strain>
    </source>
</reference>
<evidence type="ECO:0000256" key="1">
    <source>
        <dbReference type="SAM" id="MobiDB-lite"/>
    </source>
</evidence>
<dbReference type="AlphaFoldDB" id="A0A3L7JL06"/>
<feature type="region of interest" description="Disordered" evidence="1">
    <location>
        <begin position="72"/>
        <end position="97"/>
    </location>
</feature>
<dbReference type="Proteomes" id="UP000281094">
    <property type="component" value="Unassembled WGS sequence"/>
</dbReference>
<dbReference type="EMBL" id="RCWN01000001">
    <property type="protein sequence ID" value="RLQ89202.1"/>
    <property type="molecule type" value="Genomic_DNA"/>
</dbReference>
<organism evidence="2 3">
    <name type="scientific">Notoacmeibacter ruber</name>
    <dbReference type="NCBI Taxonomy" id="2670375"/>
    <lineage>
        <taxon>Bacteria</taxon>
        <taxon>Pseudomonadati</taxon>
        <taxon>Pseudomonadota</taxon>
        <taxon>Alphaproteobacteria</taxon>
        <taxon>Hyphomicrobiales</taxon>
        <taxon>Notoacmeibacteraceae</taxon>
        <taxon>Notoacmeibacter</taxon>
    </lineage>
</organism>
<dbReference type="Pfam" id="PF11390">
    <property type="entry name" value="FdsD"/>
    <property type="match status" value="1"/>
</dbReference>
<evidence type="ECO:0000313" key="2">
    <source>
        <dbReference type="EMBL" id="RLQ89202.1"/>
    </source>
</evidence>
<evidence type="ECO:0000313" key="3">
    <source>
        <dbReference type="Proteomes" id="UP000281094"/>
    </source>
</evidence>
<dbReference type="InterPro" id="IPR021074">
    <property type="entry name" value="Formate_DH_dsu"/>
</dbReference>
<name>A0A3L7JL06_9HYPH</name>
<accession>A0A3L7JL06</accession>
<dbReference type="RefSeq" id="WP_121646169.1">
    <property type="nucleotide sequence ID" value="NZ_RCWN01000001.1"/>
</dbReference>
<protein>
    <submittedName>
        <fullName evidence="2">Formate dehydrogenase</fullName>
    </submittedName>
</protein>
<sequence>MQSDKLIRMANQISLFMESKPTSDEALEGLAAHINDFWDPRMRRQFVDAMKNESGLPARDLVREAVPLIRLSETEVQKPAAPPSPVGSEPISPAHRD</sequence>
<gene>
    <name evidence="2" type="ORF">D8780_14075</name>
</gene>